<keyword evidence="2" id="KW-1185">Reference proteome</keyword>
<dbReference type="EnsemblPlants" id="AVESA.00010b.r2.2CG0326490.1">
    <property type="protein sequence ID" value="AVESA.00010b.r2.2CG0326490.1.CDS"/>
    <property type="gene ID" value="AVESA.00010b.r2.2CG0326490"/>
</dbReference>
<evidence type="ECO:0000313" key="2">
    <source>
        <dbReference type="Proteomes" id="UP001732700"/>
    </source>
</evidence>
<accession>A0ACD5UWE7</accession>
<protein>
    <submittedName>
        <fullName evidence="1">Uncharacterized protein</fullName>
    </submittedName>
</protein>
<reference evidence="1" key="1">
    <citation type="submission" date="2021-05" db="EMBL/GenBank/DDBJ databases">
        <authorList>
            <person name="Scholz U."/>
            <person name="Mascher M."/>
            <person name="Fiebig A."/>
        </authorList>
    </citation>
    <scope>NUCLEOTIDE SEQUENCE [LARGE SCALE GENOMIC DNA]</scope>
</reference>
<organism evidence="1 2">
    <name type="scientific">Avena sativa</name>
    <name type="common">Oat</name>
    <dbReference type="NCBI Taxonomy" id="4498"/>
    <lineage>
        <taxon>Eukaryota</taxon>
        <taxon>Viridiplantae</taxon>
        <taxon>Streptophyta</taxon>
        <taxon>Embryophyta</taxon>
        <taxon>Tracheophyta</taxon>
        <taxon>Spermatophyta</taxon>
        <taxon>Magnoliopsida</taxon>
        <taxon>Liliopsida</taxon>
        <taxon>Poales</taxon>
        <taxon>Poaceae</taxon>
        <taxon>BOP clade</taxon>
        <taxon>Pooideae</taxon>
        <taxon>Poodae</taxon>
        <taxon>Poeae</taxon>
        <taxon>Poeae Chloroplast Group 1 (Aveneae type)</taxon>
        <taxon>Aveninae</taxon>
        <taxon>Avena</taxon>
    </lineage>
</organism>
<evidence type="ECO:0000313" key="1">
    <source>
        <dbReference type="EnsemblPlants" id="AVESA.00010b.r2.2CG0326490.1.CDS"/>
    </source>
</evidence>
<sequence length="207" mass="23087">MEELWKDMFLASTPAALQYYSPAAASYRDCAAYLHQDYLHQDYLQPPRTPLTPHTALNTLHSSLELAYLGSSGVVSGRTTVPPSNSTSSGDDSLIHLPVDPFPCFSFPSSNTSSNSRRRAGPVQEASAAGSGDRRLRRMIKNRESAARSRARKQAYANELELELAKLRRENTMLIKREQDLHARLALAAQAPDRFMRLRRCRSTPAP</sequence>
<reference evidence="1" key="2">
    <citation type="submission" date="2025-09" db="UniProtKB">
        <authorList>
            <consortium name="EnsemblPlants"/>
        </authorList>
    </citation>
    <scope>IDENTIFICATION</scope>
</reference>
<dbReference type="Proteomes" id="UP001732700">
    <property type="component" value="Chromosome 2C"/>
</dbReference>
<proteinExistence type="predicted"/>
<name>A0ACD5UWE7_AVESA</name>